<proteinExistence type="predicted"/>
<evidence type="ECO:0000313" key="1">
    <source>
        <dbReference type="EMBL" id="BBA96960.1"/>
    </source>
</evidence>
<name>A0A7U3UMH4_9ACTN</name>
<reference evidence="1 2" key="4">
    <citation type="journal article" date="2020" name="Sci. Rep.">
        <title>beta-carboline chemical signals induce reveromycin production through a LuxR family regulator in Streptomyces sp. SN-593.</title>
        <authorList>
            <person name="Panthee S."/>
            <person name="Kito N."/>
            <person name="Hayashi T."/>
            <person name="Shimizu T."/>
            <person name="Ishikawa J."/>
            <person name="Hamamoto H."/>
            <person name="Osada H."/>
            <person name="Takahashi S."/>
        </authorList>
    </citation>
    <scope>NUCLEOTIDE SEQUENCE [LARGE SCALE GENOMIC DNA]</scope>
    <source>
        <strain evidence="1 2">SN-593</strain>
    </source>
</reference>
<keyword evidence="2" id="KW-1185">Reference proteome</keyword>
<dbReference type="RefSeq" id="WP_202233316.1">
    <property type="nucleotide sequence ID" value="NZ_AP018365.1"/>
</dbReference>
<sequence length="49" mass="5952">MERTNAWLMRTRRLARDYERRTTSAEAMAYWSMTLLMTRRLARPHPQPA</sequence>
<reference evidence="1 2" key="1">
    <citation type="journal article" date="2010" name="J. Bacteriol.">
        <title>Biochemical characterization of a novel indole prenyltransferase from Streptomyces sp. SN-593.</title>
        <authorList>
            <person name="Takahashi S."/>
            <person name="Takagi H."/>
            <person name="Toyoda A."/>
            <person name="Uramoto M."/>
            <person name="Nogawa T."/>
            <person name="Ueki M."/>
            <person name="Sakaki Y."/>
            <person name="Osada H."/>
        </authorList>
    </citation>
    <scope>NUCLEOTIDE SEQUENCE [LARGE SCALE GENOMIC DNA]</scope>
    <source>
        <strain evidence="1 2">SN-593</strain>
    </source>
</reference>
<organism evidence="1 2">
    <name type="scientific">Actinacidiphila reveromycinica</name>
    <dbReference type="NCBI Taxonomy" id="659352"/>
    <lineage>
        <taxon>Bacteria</taxon>
        <taxon>Bacillati</taxon>
        <taxon>Actinomycetota</taxon>
        <taxon>Actinomycetes</taxon>
        <taxon>Kitasatosporales</taxon>
        <taxon>Streptomycetaceae</taxon>
        <taxon>Actinacidiphila</taxon>
    </lineage>
</organism>
<reference evidence="1 2" key="3">
    <citation type="journal article" date="2011" name="Nat. Chem. Biol.">
        <title>Reveromycin A biosynthesis uses RevG and RevJ for stereospecific spiroacetal formation.</title>
        <authorList>
            <person name="Takahashi S."/>
            <person name="Toyoda A."/>
            <person name="Sekiyama Y."/>
            <person name="Takagi H."/>
            <person name="Nogawa T."/>
            <person name="Uramoto M."/>
            <person name="Suzuki R."/>
            <person name="Koshino H."/>
            <person name="Kumano T."/>
            <person name="Panthee S."/>
            <person name="Dairi T."/>
            <person name="Ishikawa J."/>
            <person name="Ikeda H."/>
            <person name="Sakaki Y."/>
            <person name="Osada H."/>
        </authorList>
    </citation>
    <scope>NUCLEOTIDE SEQUENCE [LARGE SCALE GENOMIC DNA]</scope>
    <source>
        <strain evidence="1 2">SN-593</strain>
    </source>
</reference>
<protein>
    <recommendedName>
        <fullName evidence="3">Transposase</fullName>
    </recommendedName>
</protein>
<dbReference type="EMBL" id="AP018365">
    <property type="protein sequence ID" value="BBA96960.1"/>
    <property type="molecule type" value="Genomic_DNA"/>
</dbReference>
<reference evidence="1 2" key="2">
    <citation type="journal article" date="2011" name="J. Antibiot.">
        <title>Furaquinocins I and J: novel polyketide isoprenoid hybrid compounds from Streptomyces reveromyceticus SN-593.</title>
        <authorList>
            <person name="Panthee S."/>
            <person name="Takahashi S."/>
            <person name="Takagi H."/>
            <person name="Nogawa T."/>
            <person name="Oowada E."/>
            <person name="Uramoto M."/>
            <person name="Osada H."/>
        </authorList>
    </citation>
    <scope>NUCLEOTIDE SEQUENCE [LARGE SCALE GENOMIC DNA]</scope>
    <source>
        <strain evidence="1 2">SN-593</strain>
    </source>
</reference>
<dbReference type="AlphaFoldDB" id="A0A7U3UMH4"/>
<evidence type="ECO:0000313" key="2">
    <source>
        <dbReference type="Proteomes" id="UP000595703"/>
    </source>
</evidence>
<dbReference type="Proteomes" id="UP000595703">
    <property type="component" value="Chromosome"/>
</dbReference>
<evidence type="ECO:0008006" key="3">
    <source>
        <dbReference type="Google" id="ProtNLM"/>
    </source>
</evidence>
<dbReference type="KEGG" id="arev:RVR_2494"/>
<gene>
    <name evidence="1" type="ORF">RVR_2494</name>
</gene>
<accession>A0A7U3UMH4</accession>